<gene>
    <name evidence="1" type="ordered locus">CPS_1002</name>
</gene>
<dbReference type="EMBL" id="CP000083">
    <property type="protein sequence ID" value="AAZ28283.1"/>
    <property type="molecule type" value="Genomic_DNA"/>
</dbReference>
<dbReference type="HOGENOM" id="CLU_3326849_0_0_6"/>
<evidence type="ECO:0000313" key="2">
    <source>
        <dbReference type="Proteomes" id="UP000000547"/>
    </source>
</evidence>
<dbReference type="Proteomes" id="UP000000547">
    <property type="component" value="Chromosome"/>
</dbReference>
<name>Q487L4_COLP3</name>
<sequence length="38" mass="4108">MALIHSSKTNIIFEIVAHTEGDGLLFVPSFATGVAYEK</sequence>
<dbReference type="AlphaFoldDB" id="Q487L4"/>
<dbReference type="KEGG" id="cps:CPS_1002"/>
<reference evidence="1" key="1">
    <citation type="journal article" date="2005" name="Proc. Natl. Acad. Sci. U.S.A.">
        <title>The psychrophilic lifestyle as revealed by the genome sequence of Colwellia psychrerythraea 34H through genomic and proteomic analyses.</title>
        <authorList>
            <person name="Methe B.A."/>
            <person name="Nelson K.E."/>
            <person name="Deming J.W."/>
            <person name="Momen B."/>
            <person name="Melamud E."/>
            <person name="Zhang X."/>
            <person name="Moult J."/>
            <person name="Madupu R."/>
            <person name="Nelson W.C."/>
            <person name="Dodson R.J."/>
            <person name="Brinkac L.M."/>
            <person name="Daugherty S.C."/>
            <person name="Durkin A.S."/>
            <person name="DeBoy R.T."/>
            <person name="Kolonay J.F."/>
            <person name="Sullivan S.A."/>
            <person name="Zhou L."/>
            <person name="Davidsen T.M."/>
            <person name="Wu M."/>
            <person name="Huston A.L."/>
            <person name="Lewis M."/>
            <person name="Weaver B."/>
            <person name="Weidman J.F."/>
            <person name="Khouri H."/>
            <person name="Utterback T.R."/>
            <person name="Feldblyum T.V."/>
            <person name="Fraser C.M."/>
        </authorList>
    </citation>
    <scope>NUCLEOTIDE SEQUENCE [LARGE SCALE GENOMIC DNA]</scope>
    <source>
        <strain evidence="1">34H</strain>
    </source>
</reference>
<evidence type="ECO:0000313" key="1">
    <source>
        <dbReference type="EMBL" id="AAZ28283.1"/>
    </source>
</evidence>
<accession>Q487L4</accession>
<protein>
    <submittedName>
        <fullName evidence="1">Uncharacterized protein</fullName>
    </submittedName>
</protein>
<proteinExistence type="predicted"/>
<organism evidence="1 2">
    <name type="scientific">Colwellia psychrerythraea (strain 34H / ATCC BAA-681)</name>
    <name type="common">Vibrio psychroerythus</name>
    <dbReference type="NCBI Taxonomy" id="167879"/>
    <lineage>
        <taxon>Bacteria</taxon>
        <taxon>Pseudomonadati</taxon>
        <taxon>Pseudomonadota</taxon>
        <taxon>Gammaproteobacteria</taxon>
        <taxon>Alteromonadales</taxon>
        <taxon>Colwelliaceae</taxon>
        <taxon>Colwellia</taxon>
    </lineage>
</organism>